<accession>A0ABM7UG23</accession>
<dbReference type="EMBL" id="AP025028">
    <property type="protein sequence ID" value="BDA77392.1"/>
    <property type="molecule type" value="Genomic_DNA"/>
</dbReference>
<dbReference type="Pfam" id="PF25954">
    <property type="entry name" value="Beta-barrel_RND_2"/>
    <property type="match status" value="1"/>
</dbReference>
<dbReference type="InterPro" id="IPR006143">
    <property type="entry name" value="RND_pump_MFP"/>
</dbReference>
<dbReference type="InterPro" id="IPR058792">
    <property type="entry name" value="Beta-barrel_RND_2"/>
</dbReference>
<keyword evidence="8" id="KW-1185">Reference proteome</keyword>
<evidence type="ECO:0000259" key="4">
    <source>
        <dbReference type="Pfam" id="PF25954"/>
    </source>
</evidence>
<dbReference type="InterPro" id="IPR058647">
    <property type="entry name" value="BSH_CzcB-like"/>
</dbReference>
<feature type="domain" description="CzcB-like C-terminal circularly permuted SH3-like" evidence="6">
    <location>
        <begin position="313"/>
        <end position="373"/>
    </location>
</feature>
<evidence type="ECO:0000259" key="6">
    <source>
        <dbReference type="Pfam" id="PF25975"/>
    </source>
</evidence>
<dbReference type="InterPro" id="IPR058649">
    <property type="entry name" value="CzcB_C"/>
</dbReference>
<dbReference type="Pfam" id="PF25975">
    <property type="entry name" value="CzcB_C"/>
    <property type="match status" value="1"/>
</dbReference>
<gene>
    <name evidence="7" type="ORF">LPTSP3_g03220</name>
</gene>
<dbReference type="PANTHER" id="PTHR30097:SF4">
    <property type="entry name" value="SLR6042 PROTEIN"/>
    <property type="match status" value="1"/>
</dbReference>
<proteinExistence type="inferred from homology"/>
<evidence type="ECO:0000256" key="2">
    <source>
        <dbReference type="ARBA" id="ARBA00022448"/>
    </source>
</evidence>
<feature type="coiled-coil region" evidence="3">
    <location>
        <begin position="152"/>
        <end position="179"/>
    </location>
</feature>
<dbReference type="Gene3D" id="2.40.420.20">
    <property type="match status" value="1"/>
</dbReference>
<dbReference type="InterPro" id="IPR051909">
    <property type="entry name" value="MFP_Cation_Efflux"/>
</dbReference>
<dbReference type="Pfam" id="PF25973">
    <property type="entry name" value="BSH_CzcB"/>
    <property type="match status" value="1"/>
</dbReference>
<sequence length="384" mass="42765">MKSKLIFKSSVAAVLFALGIFYFVFSGKSNNIDKQELDEKSEKDTVQIDSERQKNIGIKTEQVEVNDFSSKLQLIGETEAVPDAVIDIPARVSGRITSVHFIEGDKIKKGQNLVVIDSPELAKLRSVYQTAKTKYIASEQNYERIRSLVQMHLAAKQELVDAESNLKVIQSERIAAEENLRATGLAINNEISGIYRVTAPRSGLAIMRNAIPGSQVLGSQTLTTIADMSVLWFQAKIFEGDLQFLKEGDSVKIVLNAYPDILFEGKLDHIGEKVDPVSRTIHARIVFKNIGKKAKIGLFGKANIETESRRGILIPSSAVQTYQDKHFVFLQTEPTRFLWKEVEIGTESEGRTEIKSGLAENDHVVTQGTFELKAILFKSTFGEE</sequence>
<comment type="similarity">
    <text evidence="1">Belongs to the membrane fusion protein (MFP) (TC 8.A.1) family.</text>
</comment>
<organism evidence="7 8">
    <name type="scientific">Leptospira kobayashii</name>
    <dbReference type="NCBI Taxonomy" id="1917830"/>
    <lineage>
        <taxon>Bacteria</taxon>
        <taxon>Pseudomonadati</taxon>
        <taxon>Spirochaetota</taxon>
        <taxon>Spirochaetia</taxon>
        <taxon>Leptospirales</taxon>
        <taxon>Leptospiraceae</taxon>
        <taxon>Leptospira</taxon>
    </lineage>
</organism>
<evidence type="ECO:0008006" key="9">
    <source>
        <dbReference type="Google" id="ProtNLM"/>
    </source>
</evidence>
<dbReference type="Gene3D" id="1.10.287.470">
    <property type="entry name" value="Helix hairpin bin"/>
    <property type="match status" value="1"/>
</dbReference>
<protein>
    <recommendedName>
        <fullName evidence="9">Efflux RND transporter periplasmic adaptor subunit</fullName>
    </recommendedName>
</protein>
<keyword evidence="2" id="KW-0813">Transport</keyword>
<reference evidence="7 8" key="1">
    <citation type="submission" date="2021-08" db="EMBL/GenBank/DDBJ databases">
        <title>Complete genome sequence of Leptospira kobayashii strain E30.</title>
        <authorList>
            <person name="Nakao R."/>
            <person name="Nakamura S."/>
            <person name="Masuzawa T."/>
            <person name="Koizumi N."/>
        </authorList>
    </citation>
    <scope>NUCLEOTIDE SEQUENCE [LARGE SCALE GENOMIC DNA]</scope>
    <source>
        <strain evidence="7 8">E30</strain>
    </source>
</reference>
<dbReference type="Gene3D" id="2.40.30.170">
    <property type="match status" value="1"/>
</dbReference>
<keyword evidence="3" id="KW-0175">Coiled coil</keyword>
<dbReference type="Proteomes" id="UP000245263">
    <property type="component" value="Chromosome 1"/>
</dbReference>
<dbReference type="PANTHER" id="PTHR30097">
    <property type="entry name" value="CATION EFFLUX SYSTEM PROTEIN CUSB"/>
    <property type="match status" value="1"/>
</dbReference>
<feature type="domain" description="CusB-like beta-barrel" evidence="4">
    <location>
        <begin position="231"/>
        <end position="307"/>
    </location>
</feature>
<evidence type="ECO:0000313" key="7">
    <source>
        <dbReference type="EMBL" id="BDA77392.1"/>
    </source>
</evidence>
<dbReference type="Gene3D" id="2.40.50.100">
    <property type="match status" value="1"/>
</dbReference>
<evidence type="ECO:0000256" key="1">
    <source>
        <dbReference type="ARBA" id="ARBA00009477"/>
    </source>
</evidence>
<evidence type="ECO:0000313" key="8">
    <source>
        <dbReference type="Proteomes" id="UP000245263"/>
    </source>
</evidence>
<evidence type="ECO:0000259" key="5">
    <source>
        <dbReference type="Pfam" id="PF25973"/>
    </source>
</evidence>
<dbReference type="NCBIfam" id="TIGR01730">
    <property type="entry name" value="RND_mfp"/>
    <property type="match status" value="1"/>
</dbReference>
<feature type="domain" description="CzcB-like barrel-sandwich hybrid" evidence="5">
    <location>
        <begin position="87"/>
        <end position="227"/>
    </location>
</feature>
<name>A0ABM7UG23_9LEPT</name>
<evidence type="ECO:0000256" key="3">
    <source>
        <dbReference type="SAM" id="Coils"/>
    </source>
</evidence>
<dbReference type="SUPFAM" id="SSF111369">
    <property type="entry name" value="HlyD-like secretion proteins"/>
    <property type="match status" value="1"/>
</dbReference>
<dbReference type="RefSeq" id="WP_109021991.1">
    <property type="nucleotide sequence ID" value="NZ_AP025028.1"/>
</dbReference>